<evidence type="ECO:0000313" key="8">
    <source>
        <dbReference type="Proteomes" id="UP001217838"/>
    </source>
</evidence>
<evidence type="ECO:0000256" key="1">
    <source>
        <dbReference type="ARBA" id="ARBA00022801"/>
    </source>
</evidence>
<dbReference type="Gene3D" id="3.40.50.180">
    <property type="entry name" value="Methylesterase CheB, C-terminal domain"/>
    <property type="match status" value="1"/>
</dbReference>
<dbReference type="PANTHER" id="PTHR42872">
    <property type="entry name" value="PROTEIN-GLUTAMATE METHYLESTERASE/PROTEIN-GLUTAMINE GLUTAMINASE"/>
    <property type="match status" value="1"/>
</dbReference>
<comment type="catalytic activity">
    <reaction evidence="3">
        <text>[protein]-L-glutamate 5-O-methyl ester + H2O = L-glutamyl-[protein] + methanol + H(+)</text>
        <dbReference type="Rhea" id="RHEA:23236"/>
        <dbReference type="Rhea" id="RHEA-COMP:10208"/>
        <dbReference type="Rhea" id="RHEA-COMP:10311"/>
        <dbReference type="ChEBI" id="CHEBI:15377"/>
        <dbReference type="ChEBI" id="CHEBI:15378"/>
        <dbReference type="ChEBI" id="CHEBI:17790"/>
        <dbReference type="ChEBI" id="CHEBI:29973"/>
        <dbReference type="ChEBI" id="CHEBI:82795"/>
        <dbReference type="EC" id="3.1.1.61"/>
    </reaction>
</comment>
<keyword evidence="8" id="KW-1185">Reference proteome</keyword>
<evidence type="ECO:0000256" key="4">
    <source>
        <dbReference type="PROSITE-ProRule" id="PRU00050"/>
    </source>
</evidence>
<dbReference type="InterPro" id="IPR035909">
    <property type="entry name" value="CheB_C"/>
</dbReference>
<proteinExistence type="predicted"/>
<keyword evidence="1" id="KW-0378">Hydrolase</keyword>
<dbReference type="CDD" id="cd16433">
    <property type="entry name" value="CheB"/>
    <property type="match status" value="1"/>
</dbReference>
<dbReference type="EC" id="3.1.1.61" evidence="2"/>
<dbReference type="Proteomes" id="UP001217838">
    <property type="component" value="Unassembled WGS sequence"/>
</dbReference>
<gene>
    <name evidence="7" type="ORF">POL58_11575</name>
</gene>
<feature type="compositionally biased region" description="Basic and acidic residues" evidence="5">
    <location>
        <begin position="1"/>
        <end position="10"/>
    </location>
</feature>
<comment type="caution">
    <text evidence="7">The sequence shown here is derived from an EMBL/GenBank/DDBJ whole genome shotgun (WGS) entry which is preliminary data.</text>
</comment>
<dbReference type="SUPFAM" id="SSF52738">
    <property type="entry name" value="Methylesterase CheB, C-terminal domain"/>
    <property type="match status" value="1"/>
</dbReference>
<feature type="compositionally biased region" description="Basic residues" evidence="5">
    <location>
        <begin position="18"/>
        <end position="40"/>
    </location>
</feature>
<reference evidence="7 8" key="1">
    <citation type="submission" date="2022-11" db="EMBL/GenBank/DDBJ databases">
        <title>Minimal conservation of predation-associated metabolite biosynthetic gene clusters underscores biosynthetic potential of Myxococcota including descriptions for ten novel species: Archangium lansinium sp. nov., Myxococcus landrumus sp. nov., Nannocystis bai.</title>
        <authorList>
            <person name="Ahearne A."/>
            <person name="Stevens C."/>
            <person name="Dowd S."/>
        </authorList>
    </citation>
    <scope>NUCLEOTIDE SEQUENCE [LARGE SCALE GENOMIC DNA]</scope>
    <source>
        <strain evidence="7 8">NCELM</strain>
    </source>
</reference>
<comment type="caution">
    <text evidence="4">Lacks conserved residue(s) required for the propagation of feature annotation.</text>
</comment>
<dbReference type="PROSITE" id="PS50122">
    <property type="entry name" value="CHEB"/>
    <property type="match status" value="1"/>
</dbReference>
<dbReference type="InterPro" id="IPR000673">
    <property type="entry name" value="Sig_transdc_resp-reg_Me-estase"/>
</dbReference>
<evidence type="ECO:0000256" key="2">
    <source>
        <dbReference type="ARBA" id="ARBA00039140"/>
    </source>
</evidence>
<dbReference type="PANTHER" id="PTHR42872:SF6">
    <property type="entry name" value="PROTEIN-GLUTAMATE METHYLESTERASE_PROTEIN-GLUTAMINE GLUTAMINASE"/>
    <property type="match status" value="1"/>
</dbReference>
<evidence type="ECO:0000256" key="5">
    <source>
        <dbReference type="SAM" id="MobiDB-lite"/>
    </source>
</evidence>
<feature type="region of interest" description="Disordered" evidence="5">
    <location>
        <begin position="1"/>
        <end position="77"/>
    </location>
</feature>
<evidence type="ECO:0000259" key="6">
    <source>
        <dbReference type="PROSITE" id="PS50122"/>
    </source>
</evidence>
<evidence type="ECO:0000313" key="7">
    <source>
        <dbReference type="EMBL" id="MDC0668383.1"/>
    </source>
</evidence>
<dbReference type="Pfam" id="PF01339">
    <property type="entry name" value="CheB_methylest"/>
    <property type="match status" value="1"/>
</dbReference>
<evidence type="ECO:0000256" key="3">
    <source>
        <dbReference type="ARBA" id="ARBA00048267"/>
    </source>
</evidence>
<dbReference type="EMBL" id="JAQNDN010000004">
    <property type="protein sequence ID" value="MDC0668383.1"/>
    <property type="molecule type" value="Genomic_DNA"/>
</dbReference>
<protein>
    <recommendedName>
        <fullName evidence="2">protein-glutamate methylesterase</fullName>
        <ecNumber evidence="2">3.1.1.61</ecNumber>
    </recommendedName>
</protein>
<feature type="domain" description="CheB-type methylesterase" evidence="6">
    <location>
        <begin position="86"/>
        <end position="203"/>
    </location>
</feature>
<accession>A0ABT5B2P5</accession>
<sequence length="360" mass="38927">MKNSREDRADNQSSACHAGHRRDRRFGRRSRRPAGHRPRPQGRLSGGDVRGRSHCAGQSGRVAGAAATGESVERGARGGPAAIERGWIYCARPDHHLLLKRAYIRVTRGPKENGFRPAIDPMFRSAAEMYGPRVIGVVLSGGLNDGTDGLLRITELGGLAIAQDPQEATIPSMPLSAIQNVEVHSVLRAAEIPAMLQQLVRQHVPDVRAPAGADSHEEAEAGELLHQHEPAGTPSAYTCPECGGALWEAPERGKLLLFRCHIGHGFTAEALLAEQGSKLEGALWGALRALEENAALYRQQAERQNSAGLMSLAEKFEANAIEVEEYASLIRPLLGRNRRLHDALVPSVAPVPMVDEAEEL</sequence>
<organism evidence="7 8">
    <name type="scientific">Nannocystis radixulma</name>
    <dbReference type="NCBI Taxonomy" id="2995305"/>
    <lineage>
        <taxon>Bacteria</taxon>
        <taxon>Pseudomonadati</taxon>
        <taxon>Myxococcota</taxon>
        <taxon>Polyangia</taxon>
        <taxon>Nannocystales</taxon>
        <taxon>Nannocystaceae</taxon>
        <taxon>Nannocystis</taxon>
    </lineage>
</organism>
<name>A0ABT5B2P5_9BACT</name>